<keyword evidence="6 11" id="KW-0547">Nucleotide-binding</keyword>
<dbReference type="InterPro" id="IPR011992">
    <property type="entry name" value="EF-hand-dom_pair"/>
</dbReference>
<evidence type="ECO:0000256" key="10">
    <source>
        <dbReference type="ARBA" id="ARBA00048679"/>
    </source>
</evidence>
<comment type="catalytic activity">
    <reaction evidence="9">
        <text>L-threonyl-[protein] + ATP = O-phospho-L-threonyl-[protein] + ADP + H(+)</text>
        <dbReference type="Rhea" id="RHEA:46608"/>
        <dbReference type="Rhea" id="RHEA-COMP:11060"/>
        <dbReference type="Rhea" id="RHEA-COMP:11605"/>
        <dbReference type="ChEBI" id="CHEBI:15378"/>
        <dbReference type="ChEBI" id="CHEBI:30013"/>
        <dbReference type="ChEBI" id="CHEBI:30616"/>
        <dbReference type="ChEBI" id="CHEBI:61977"/>
        <dbReference type="ChEBI" id="CHEBI:456216"/>
        <dbReference type="EC" id="2.7.11.1"/>
    </reaction>
</comment>
<dbReference type="InterPro" id="IPR017441">
    <property type="entry name" value="Protein_kinase_ATP_BS"/>
</dbReference>
<comment type="catalytic activity">
    <reaction evidence="10">
        <text>L-seryl-[protein] + ATP = O-phospho-L-seryl-[protein] + ADP + H(+)</text>
        <dbReference type="Rhea" id="RHEA:17989"/>
        <dbReference type="Rhea" id="RHEA-COMP:9863"/>
        <dbReference type="Rhea" id="RHEA-COMP:11604"/>
        <dbReference type="ChEBI" id="CHEBI:15378"/>
        <dbReference type="ChEBI" id="CHEBI:29999"/>
        <dbReference type="ChEBI" id="CHEBI:30616"/>
        <dbReference type="ChEBI" id="CHEBI:83421"/>
        <dbReference type="ChEBI" id="CHEBI:456216"/>
        <dbReference type="EC" id="2.7.11.1"/>
    </reaction>
</comment>
<evidence type="ECO:0000256" key="2">
    <source>
        <dbReference type="ARBA" id="ARBA00012513"/>
    </source>
</evidence>
<comment type="similarity">
    <text evidence="1">Belongs to the protein kinase superfamily. CAMK Ser/Thr protein kinase family. CaMK subfamily.</text>
</comment>
<protein>
    <recommendedName>
        <fullName evidence="2">non-specific serine/threonine protein kinase</fullName>
        <ecNumber evidence="2">2.7.11.1</ecNumber>
    </recommendedName>
</protein>
<dbReference type="EMBL" id="JAKOGI010000058">
    <property type="protein sequence ID" value="KAJ8446256.1"/>
    <property type="molecule type" value="Genomic_DNA"/>
</dbReference>
<dbReference type="GO" id="GO:0005524">
    <property type="term" value="F:ATP binding"/>
    <property type="evidence" value="ECO:0007669"/>
    <property type="project" value="UniProtKB-UniRule"/>
</dbReference>
<dbReference type="Gene3D" id="3.30.200.20">
    <property type="entry name" value="Phosphorylase Kinase, domain 1"/>
    <property type="match status" value="1"/>
</dbReference>
<dbReference type="CDD" id="cd05117">
    <property type="entry name" value="STKc_CAMK"/>
    <property type="match status" value="1"/>
</dbReference>
<reference evidence="14" key="1">
    <citation type="submission" date="2022-04" db="EMBL/GenBank/DDBJ databases">
        <title>Carnegiea gigantea Genome sequencing and assembly v2.</title>
        <authorList>
            <person name="Copetti D."/>
            <person name="Sanderson M.J."/>
            <person name="Burquez A."/>
            <person name="Wojciechowski M.F."/>
        </authorList>
    </citation>
    <scope>NUCLEOTIDE SEQUENCE</scope>
    <source>
        <strain evidence="14">SGP5-SGP5p</strain>
        <tissue evidence="14">Aerial part</tissue>
    </source>
</reference>
<dbReference type="PROSITE" id="PS50011">
    <property type="entry name" value="PROTEIN_KINASE_DOM"/>
    <property type="match status" value="1"/>
</dbReference>
<evidence type="ECO:0000256" key="11">
    <source>
        <dbReference type="PROSITE-ProRule" id="PRU10141"/>
    </source>
</evidence>
<keyword evidence="5" id="KW-0677">Repeat</keyword>
<evidence type="ECO:0000259" key="13">
    <source>
        <dbReference type="PROSITE" id="PS50011"/>
    </source>
</evidence>
<sequence length="585" mass="65493">MGQCYSSRSSVVNDAGGGGTGPAVETVPAPSTSGRQTPAAPSPWPSPYPAGVNPTPSPARTPGRRLMRWPFPPPSPAKPIMALMRRRRNSSAAEGGGATPRRGQEEERREREEEGESSRLDKNFGYPKNFGAKYELGKEVGRGHFGHTCWAKGKKGELKGQSVAVKVISKAKMTSAIAIEDVRREVKILKALSGHKHMLKFYDVFEDANNVYLVMELCEGGELLDRILQRGGRYMEEDAKGIVVQILSAVAFCHLQGVVHRDLKPENFLFATKDEDAPLKVIDFGLSDFVRPDQRLNDVVGSAYYVAPEVLHRSYNVEADMWSIGVITYILLCGSRPFWARTESGIFRSVLRADPNFDDTPWPTISKEGKDFVKHLLNKDHRKRMTAAQSLAHPWLREKNCPIPLDILIYKLVKSYIRATPFKRAALKALSKALTENELFYLNAQFRLLEPKGGSISLENFKVALMKNATDGMKEARVADILNMMEPLSAKKMDFEEFCAAAISVYQLEALEDWDRIAATAYEYFEQEGNRVISPEELAREMNLVPAAYALVKDWIRSSDGKLNFIGYTKFLHGVTIRNSNTRRQ</sequence>
<feature type="compositionally biased region" description="Polar residues" evidence="12">
    <location>
        <begin position="1"/>
        <end position="12"/>
    </location>
</feature>
<dbReference type="InterPro" id="IPR008271">
    <property type="entry name" value="Ser/Thr_kinase_AS"/>
</dbReference>
<accession>A0A9Q1KP19</accession>
<dbReference type="Gene3D" id="1.10.238.10">
    <property type="entry name" value="EF-hand"/>
    <property type="match status" value="2"/>
</dbReference>
<keyword evidence="8 11" id="KW-0067">ATP-binding</keyword>
<dbReference type="GO" id="GO:0004674">
    <property type="term" value="F:protein serine/threonine kinase activity"/>
    <property type="evidence" value="ECO:0007669"/>
    <property type="project" value="UniProtKB-KW"/>
</dbReference>
<name>A0A9Q1KP19_9CARY</name>
<dbReference type="FunFam" id="1.10.510.10:FF:001294">
    <property type="entry name" value="CDPK-related kinase 3"/>
    <property type="match status" value="1"/>
</dbReference>
<dbReference type="EC" id="2.7.11.1" evidence="2"/>
<dbReference type="InterPro" id="IPR050205">
    <property type="entry name" value="CDPK_Ser/Thr_kinases"/>
</dbReference>
<dbReference type="Gene3D" id="1.10.510.10">
    <property type="entry name" value="Transferase(Phosphotransferase) domain 1"/>
    <property type="match status" value="1"/>
</dbReference>
<evidence type="ECO:0000256" key="4">
    <source>
        <dbReference type="ARBA" id="ARBA00022679"/>
    </source>
</evidence>
<keyword evidence="15" id="KW-1185">Reference proteome</keyword>
<dbReference type="InterPro" id="IPR000719">
    <property type="entry name" value="Prot_kinase_dom"/>
</dbReference>
<dbReference type="OrthoDB" id="40902at2759"/>
<feature type="compositionally biased region" description="Basic and acidic residues" evidence="12">
    <location>
        <begin position="102"/>
        <end position="122"/>
    </location>
</feature>
<dbReference type="PROSITE" id="PS00107">
    <property type="entry name" value="PROTEIN_KINASE_ATP"/>
    <property type="match status" value="1"/>
</dbReference>
<evidence type="ECO:0000256" key="3">
    <source>
        <dbReference type="ARBA" id="ARBA00022527"/>
    </source>
</evidence>
<dbReference type="InterPro" id="IPR011009">
    <property type="entry name" value="Kinase-like_dom_sf"/>
</dbReference>
<dbReference type="AlphaFoldDB" id="A0A9Q1KP19"/>
<dbReference type="SMART" id="SM00220">
    <property type="entry name" value="S_TKc"/>
    <property type="match status" value="1"/>
</dbReference>
<evidence type="ECO:0000256" key="6">
    <source>
        <dbReference type="ARBA" id="ARBA00022741"/>
    </source>
</evidence>
<evidence type="ECO:0000256" key="9">
    <source>
        <dbReference type="ARBA" id="ARBA00047899"/>
    </source>
</evidence>
<dbReference type="SUPFAM" id="SSF56112">
    <property type="entry name" value="Protein kinase-like (PK-like)"/>
    <property type="match status" value="1"/>
</dbReference>
<evidence type="ECO:0000256" key="7">
    <source>
        <dbReference type="ARBA" id="ARBA00022777"/>
    </source>
</evidence>
<organism evidence="14 15">
    <name type="scientific">Carnegiea gigantea</name>
    <dbReference type="NCBI Taxonomy" id="171969"/>
    <lineage>
        <taxon>Eukaryota</taxon>
        <taxon>Viridiplantae</taxon>
        <taxon>Streptophyta</taxon>
        <taxon>Embryophyta</taxon>
        <taxon>Tracheophyta</taxon>
        <taxon>Spermatophyta</taxon>
        <taxon>Magnoliopsida</taxon>
        <taxon>eudicotyledons</taxon>
        <taxon>Gunneridae</taxon>
        <taxon>Pentapetalae</taxon>
        <taxon>Caryophyllales</taxon>
        <taxon>Cactineae</taxon>
        <taxon>Cactaceae</taxon>
        <taxon>Cactoideae</taxon>
        <taxon>Echinocereeae</taxon>
        <taxon>Carnegiea</taxon>
    </lineage>
</organism>
<evidence type="ECO:0000313" key="15">
    <source>
        <dbReference type="Proteomes" id="UP001153076"/>
    </source>
</evidence>
<feature type="region of interest" description="Disordered" evidence="12">
    <location>
        <begin position="1"/>
        <end position="123"/>
    </location>
</feature>
<keyword evidence="7" id="KW-0418">Kinase</keyword>
<evidence type="ECO:0000256" key="5">
    <source>
        <dbReference type="ARBA" id="ARBA00022737"/>
    </source>
</evidence>
<dbReference type="PROSITE" id="PS00108">
    <property type="entry name" value="PROTEIN_KINASE_ST"/>
    <property type="match status" value="1"/>
</dbReference>
<evidence type="ECO:0000256" key="8">
    <source>
        <dbReference type="ARBA" id="ARBA00022840"/>
    </source>
</evidence>
<dbReference type="FunFam" id="3.30.200.20:FF:000101">
    <property type="entry name" value="CDPK-related kinase 1"/>
    <property type="match status" value="1"/>
</dbReference>
<evidence type="ECO:0000256" key="1">
    <source>
        <dbReference type="ARBA" id="ARBA00005354"/>
    </source>
</evidence>
<dbReference type="PANTHER" id="PTHR24349">
    <property type="entry name" value="SERINE/THREONINE-PROTEIN KINASE"/>
    <property type="match status" value="1"/>
</dbReference>
<dbReference type="Pfam" id="PF00069">
    <property type="entry name" value="Pkinase"/>
    <property type="match status" value="1"/>
</dbReference>
<keyword evidence="4" id="KW-0808">Transferase</keyword>
<dbReference type="SUPFAM" id="SSF47473">
    <property type="entry name" value="EF-hand"/>
    <property type="match status" value="1"/>
</dbReference>
<comment type="caution">
    <text evidence="14">The sequence shown here is derived from an EMBL/GenBank/DDBJ whole genome shotgun (WGS) entry which is preliminary data.</text>
</comment>
<feature type="domain" description="Protein kinase" evidence="13">
    <location>
        <begin position="134"/>
        <end position="396"/>
    </location>
</feature>
<evidence type="ECO:0000256" key="12">
    <source>
        <dbReference type="SAM" id="MobiDB-lite"/>
    </source>
</evidence>
<proteinExistence type="inferred from homology"/>
<gene>
    <name evidence="14" type="ORF">Cgig2_016027</name>
</gene>
<keyword evidence="3" id="KW-0723">Serine/threonine-protein kinase</keyword>
<dbReference type="Proteomes" id="UP001153076">
    <property type="component" value="Unassembled WGS sequence"/>
</dbReference>
<evidence type="ECO:0000313" key="14">
    <source>
        <dbReference type="EMBL" id="KAJ8446256.1"/>
    </source>
</evidence>
<dbReference type="FunFam" id="1.10.238.10:FF:000085">
    <property type="entry name" value="CDPK-related kinase 1"/>
    <property type="match status" value="1"/>
</dbReference>
<feature type="binding site" evidence="11">
    <location>
        <position position="166"/>
    </location>
    <ligand>
        <name>ATP</name>
        <dbReference type="ChEBI" id="CHEBI:30616"/>
    </ligand>
</feature>
<dbReference type="FunFam" id="1.10.510.10:FF:001864">
    <property type="entry name" value="Calcium-dependent protein kinase SK5"/>
    <property type="match status" value="1"/>
</dbReference>